<evidence type="ECO:0000259" key="12">
    <source>
        <dbReference type="PROSITE" id="PS50109"/>
    </source>
</evidence>
<evidence type="ECO:0000256" key="7">
    <source>
        <dbReference type="ARBA" id="ARBA00022777"/>
    </source>
</evidence>
<dbReference type="InterPro" id="IPR036890">
    <property type="entry name" value="HATPase_C_sf"/>
</dbReference>
<evidence type="ECO:0000256" key="8">
    <source>
        <dbReference type="ARBA" id="ARBA00022989"/>
    </source>
</evidence>
<comment type="subcellular location">
    <subcellularLocation>
        <location evidence="2">Membrane</location>
        <topology evidence="2">Multi-pass membrane protein</topology>
    </subcellularLocation>
</comment>
<organism evidence="14 15">
    <name type="scientific">Chitinophaga ginsengisegetis</name>
    <dbReference type="NCBI Taxonomy" id="393003"/>
    <lineage>
        <taxon>Bacteria</taxon>
        <taxon>Pseudomonadati</taxon>
        <taxon>Bacteroidota</taxon>
        <taxon>Chitinophagia</taxon>
        <taxon>Chitinophagales</taxon>
        <taxon>Chitinophagaceae</taxon>
        <taxon>Chitinophaga</taxon>
    </lineage>
</organism>
<evidence type="ECO:0000256" key="10">
    <source>
        <dbReference type="ARBA" id="ARBA00023136"/>
    </source>
</evidence>
<dbReference type="InterPro" id="IPR050428">
    <property type="entry name" value="TCS_sensor_his_kinase"/>
</dbReference>
<evidence type="ECO:0000256" key="5">
    <source>
        <dbReference type="ARBA" id="ARBA00022679"/>
    </source>
</evidence>
<feature type="transmembrane region" description="Helical" evidence="11">
    <location>
        <begin position="151"/>
        <end position="175"/>
    </location>
</feature>
<dbReference type="InterPro" id="IPR004358">
    <property type="entry name" value="Sig_transdc_His_kin-like_C"/>
</dbReference>
<reference evidence="14 15" key="1">
    <citation type="submission" date="2017-02" db="EMBL/GenBank/DDBJ databases">
        <authorList>
            <person name="Peterson S.W."/>
        </authorList>
    </citation>
    <scope>NUCLEOTIDE SEQUENCE [LARGE SCALE GENOMIC DNA]</scope>
    <source>
        <strain evidence="14 15">DSM 18108</strain>
    </source>
</reference>
<dbReference type="SMART" id="SM00387">
    <property type="entry name" value="HATPase_c"/>
    <property type="match status" value="1"/>
</dbReference>
<evidence type="ECO:0000259" key="13">
    <source>
        <dbReference type="PROSITE" id="PS50885"/>
    </source>
</evidence>
<feature type="domain" description="Histidine kinase" evidence="12">
    <location>
        <begin position="237"/>
        <end position="454"/>
    </location>
</feature>
<dbReference type="InterPro" id="IPR003594">
    <property type="entry name" value="HATPase_dom"/>
</dbReference>
<dbReference type="AlphaFoldDB" id="A0A1T5N4L2"/>
<evidence type="ECO:0000313" key="14">
    <source>
        <dbReference type="EMBL" id="SKC95410.1"/>
    </source>
</evidence>
<evidence type="ECO:0000256" key="4">
    <source>
        <dbReference type="ARBA" id="ARBA00022553"/>
    </source>
</evidence>
<accession>A0A1T5N4L2</accession>
<dbReference type="GO" id="GO:0005886">
    <property type="term" value="C:plasma membrane"/>
    <property type="evidence" value="ECO:0007669"/>
    <property type="project" value="TreeGrafter"/>
</dbReference>
<evidence type="ECO:0000313" key="15">
    <source>
        <dbReference type="Proteomes" id="UP000190166"/>
    </source>
</evidence>
<dbReference type="EC" id="2.7.13.3" evidence="3"/>
<dbReference type="PANTHER" id="PTHR45436:SF15">
    <property type="entry name" value="SENSOR HISTIDINE KINASE CUSS"/>
    <property type="match status" value="1"/>
</dbReference>
<dbReference type="Gene3D" id="3.30.565.10">
    <property type="entry name" value="Histidine kinase-like ATPase, C-terminal domain"/>
    <property type="match status" value="1"/>
</dbReference>
<dbReference type="SMART" id="SM00304">
    <property type="entry name" value="HAMP"/>
    <property type="match status" value="1"/>
</dbReference>
<dbReference type="STRING" id="393003.SAMN05660461_0375"/>
<dbReference type="SUPFAM" id="SSF55874">
    <property type="entry name" value="ATPase domain of HSP90 chaperone/DNA topoisomerase II/histidine kinase"/>
    <property type="match status" value="1"/>
</dbReference>
<keyword evidence="4" id="KW-0597">Phosphoprotein</keyword>
<feature type="transmembrane region" description="Helical" evidence="11">
    <location>
        <begin position="12"/>
        <end position="31"/>
    </location>
</feature>
<dbReference type="CDD" id="cd00082">
    <property type="entry name" value="HisKA"/>
    <property type="match status" value="1"/>
</dbReference>
<evidence type="ECO:0000256" key="9">
    <source>
        <dbReference type="ARBA" id="ARBA00023012"/>
    </source>
</evidence>
<dbReference type="SMART" id="SM00388">
    <property type="entry name" value="HisKA"/>
    <property type="match status" value="1"/>
</dbReference>
<dbReference type="PROSITE" id="PS50885">
    <property type="entry name" value="HAMP"/>
    <property type="match status" value="1"/>
</dbReference>
<feature type="domain" description="HAMP" evidence="13">
    <location>
        <begin position="176"/>
        <end position="229"/>
    </location>
</feature>
<dbReference type="RefSeq" id="WP_079467714.1">
    <property type="nucleotide sequence ID" value="NZ_FUZZ01000001.1"/>
</dbReference>
<keyword evidence="5" id="KW-0808">Transferase</keyword>
<dbReference type="PROSITE" id="PS50109">
    <property type="entry name" value="HIS_KIN"/>
    <property type="match status" value="1"/>
</dbReference>
<evidence type="ECO:0000256" key="2">
    <source>
        <dbReference type="ARBA" id="ARBA00004141"/>
    </source>
</evidence>
<keyword evidence="6 11" id="KW-0812">Transmembrane</keyword>
<dbReference type="CDD" id="cd06225">
    <property type="entry name" value="HAMP"/>
    <property type="match status" value="1"/>
</dbReference>
<dbReference type="Gene3D" id="1.10.287.130">
    <property type="match status" value="1"/>
</dbReference>
<dbReference type="InterPro" id="IPR003661">
    <property type="entry name" value="HisK_dim/P_dom"/>
</dbReference>
<dbReference type="InterPro" id="IPR003660">
    <property type="entry name" value="HAMP_dom"/>
</dbReference>
<dbReference type="EMBL" id="FUZZ01000001">
    <property type="protein sequence ID" value="SKC95410.1"/>
    <property type="molecule type" value="Genomic_DNA"/>
</dbReference>
<dbReference type="GO" id="GO:0000155">
    <property type="term" value="F:phosphorelay sensor kinase activity"/>
    <property type="evidence" value="ECO:0007669"/>
    <property type="project" value="InterPro"/>
</dbReference>
<dbReference type="InterPro" id="IPR005467">
    <property type="entry name" value="His_kinase_dom"/>
</dbReference>
<keyword evidence="10 11" id="KW-0472">Membrane</keyword>
<dbReference type="Proteomes" id="UP000190166">
    <property type="component" value="Unassembled WGS sequence"/>
</dbReference>
<dbReference type="FunFam" id="1.10.287.130:FF:000001">
    <property type="entry name" value="Two-component sensor histidine kinase"/>
    <property type="match status" value="1"/>
</dbReference>
<keyword evidence="7 14" id="KW-0418">Kinase</keyword>
<dbReference type="Pfam" id="PF00512">
    <property type="entry name" value="HisKA"/>
    <property type="match status" value="1"/>
</dbReference>
<evidence type="ECO:0000256" key="3">
    <source>
        <dbReference type="ARBA" id="ARBA00012438"/>
    </source>
</evidence>
<dbReference type="Pfam" id="PF02518">
    <property type="entry name" value="HATPase_c"/>
    <property type="match status" value="1"/>
</dbReference>
<comment type="catalytic activity">
    <reaction evidence="1">
        <text>ATP + protein L-histidine = ADP + protein N-phospho-L-histidine.</text>
        <dbReference type="EC" id="2.7.13.3"/>
    </reaction>
</comment>
<dbReference type="SUPFAM" id="SSF47384">
    <property type="entry name" value="Homodimeric domain of signal transducing histidine kinase"/>
    <property type="match status" value="1"/>
</dbReference>
<name>A0A1T5N4L2_9BACT</name>
<gene>
    <name evidence="14" type="ORF">SAMN05660461_0375</name>
</gene>
<keyword evidence="15" id="KW-1185">Reference proteome</keyword>
<evidence type="ECO:0000256" key="11">
    <source>
        <dbReference type="SAM" id="Phobius"/>
    </source>
</evidence>
<proteinExistence type="predicted"/>
<sequence>MKIRHRLSLQFTLISGIILTVVFVLIYLLSAQYIQNSFYKLLQMRALVTAQVYLEKDELTKKKFLEIEKSYRERIPDEFSNIYDQHNQAVFIEKTRYNWPVSLLETIRHREVYRFRFQEESGLGIYYPDNQGDFVVIVTARNTAGIQQLQYLLWILIVMFFAALLITFLMGQWYASRALEPIKSINRQVQKIRSNNLHMRVQQGLNKDEIDELATNFNGLLQHLEQAFDMQRSFVSNASHELRTPLTTIIGEIEVTLQNSRSRDEYVQTLGTLLGESEKLKIITDGLLQLTRVDANLTEANSELIRLDELLWELAEYWRHKSPPLQLHVQLSGLPEDAALLCIRGNRSLMTLALQNIIRNAFKFSYNRDVSARLFYTGSGITLSVSDRGIGIAATDTEKIFMPLYRADNAHPFDGYGIGLSMTQKILQLHKATITVSSVLGQGTTFNIFFTPAGKF</sequence>
<dbReference type="PRINTS" id="PR00344">
    <property type="entry name" value="BCTRLSENSOR"/>
</dbReference>
<dbReference type="PANTHER" id="PTHR45436">
    <property type="entry name" value="SENSOR HISTIDINE KINASE YKOH"/>
    <property type="match status" value="1"/>
</dbReference>
<protein>
    <recommendedName>
        <fullName evidence="3">histidine kinase</fullName>
        <ecNumber evidence="3">2.7.13.3</ecNumber>
    </recommendedName>
</protein>
<dbReference type="Gene3D" id="6.10.340.10">
    <property type="match status" value="1"/>
</dbReference>
<keyword evidence="9" id="KW-0902">Two-component regulatory system</keyword>
<evidence type="ECO:0000256" key="6">
    <source>
        <dbReference type="ARBA" id="ARBA00022692"/>
    </source>
</evidence>
<keyword evidence="8 11" id="KW-1133">Transmembrane helix</keyword>
<evidence type="ECO:0000256" key="1">
    <source>
        <dbReference type="ARBA" id="ARBA00000085"/>
    </source>
</evidence>
<dbReference type="Pfam" id="PF00672">
    <property type="entry name" value="HAMP"/>
    <property type="match status" value="1"/>
</dbReference>
<dbReference type="InterPro" id="IPR036097">
    <property type="entry name" value="HisK_dim/P_sf"/>
</dbReference>
<dbReference type="SUPFAM" id="SSF158472">
    <property type="entry name" value="HAMP domain-like"/>
    <property type="match status" value="1"/>
</dbReference>